<protein>
    <submittedName>
        <fullName evidence="1">Cysteine-rich protein</fullName>
    </submittedName>
</protein>
<proteinExistence type="predicted"/>
<reference evidence="1" key="1">
    <citation type="journal article" date="2021" name="Proc. Natl. Acad. Sci. U.S.A.">
        <title>A Catalog of Tens of Thousands of Viruses from Human Metagenomes Reveals Hidden Associations with Chronic Diseases.</title>
        <authorList>
            <person name="Tisza M.J."/>
            <person name="Buck C.B."/>
        </authorList>
    </citation>
    <scope>NUCLEOTIDE SEQUENCE</scope>
    <source>
        <strain evidence="1">CtzAk96</strain>
    </source>
</reference>
<dbReference type="EMBL" id="BK015748">
    <property type="protein sequence ID" value="DAE23167.1"/>
    <property type="molecule type" value="Genomic_DNA"/>
</dbReference>
<accession>A0A8S5QV58</accession>
<sequence length="62" mass="7124">MKETILCPACGWKAGEYDGKAKTTLEYRCNHCNKRVVFNPVNRKIEAKSIPDRKTSSGLRFY</sequence>
<name>A0A8S5QV58_9CAUD</name>
<evidence type="ECO:0000313" key="1">
    <source>
        <dbReference type="EMBL" id="DAE23167.1"/>
    </source>
</evidence>
<organism evidence="1">
    <name type="scientific">Siphoviridae sp. ctzAk96</name>
    <dbReference type="NCBI Taxonomy" id="2826527"/>
    <lineage>
        <taxon>Viruses</taxon>
        <taxon>Duplodnaviria</taxon>
        <taxon>Heunggongvirae</taxon>
        <taxon>Uroviricota</taxon>
        <taxon>Caudoviricetes</taxon>
    </lineage>
</organism>